<dbReference type="EMBL" id="QWGR01000003">
    <property type="protein sequence ID" value="RIJ49245.1"/>
    <property type="molecule type" value="Genomic_DNA"/>
</dbReference>
<dbReference type="Proteomes" id="UP000265926">
    <property type="component" value="Unassembled WGS sequence"/>
</dbReference>
<dbReference type="Pfam" id="PF25137">
    <property type="entry name" value="ADH_Fe_C"/>
    <property type="match status" value="1"/>
</dbReference>
<dbReference type="Pfam" id="PF00465">
    <property type="entry name" value="Fe-ADH"/>
    <property type="match status" value="1"/>
</dbReference>
<dbReference type="GO" id="GO:0004022">
    <property type="term" value="F:alcohol dehydrogenase (NAD+) activity"/>
    <property type="evidence" value="ECO:0007669"/>
    <property type="project" value="TreeGrafter"/>
</dbReference>
<dbReference type="AlphaFoldDB" id="A0A399T312"/>
<keyword evidence="6" id="KW-1185">Reference proteome</keyword>
<feature type="domain" description="Alcohol dehydrogenase iron-type/glycerol dehydrogenase GldA" evidence="3">
    <location>
        <begin position="11"/>
        <end position="176"/>
    </location>
</feature>
<sequence>MSFSFSFATASQVVFGNHAVNKVPDLISGYGTKVLIVTGKNPERAIALSEKLVPGTEVFFFSVESEPTTHQINKGTELARSTKCEVVLALGGGSVMDAGKAIAAMATNPGDLMEYLEVIGHGKALTQKSLPCIAIPTTSGTGAEVTKNSVIKSPENSVKVSLRSNFMYPDVAVVDPTLTYSMSSALTASTGLDAFTHLMETFVSNQANPFNDMICREGMQRIARSLAKACKNGNDEAARADMSMASLLGGMALANVKLGAVHGFAAPMGGLFPIPHGTVCASLMAAVMETNIEALKEKGHSVAKYDELARILTGSELAKAEDAVVWAENLITELNVPSLAAFGLTPDDFPGLVQKAKAASSMKGNPLELTDEQLTWILEKSL</sequence>
<dbReference type="GO" id="GO:0046872">
    <property type="term" value="F:metal ion binding"/>
    <property type="evidence" value="ECO:0007669"/>
    <property type="project" value="InterPro"/>
</dbReference>
<dbReference type="InterPro" id="IPR001670">
    <property type="entry name" value="ADH_Fe/GldA"/>
</dbReference>
<proteinExistence type="inferred from homology"/>
<dbReference type="InterPro" id="IPR039697">
    <property type="entry name" value="Alcohol_dehydrogenase_Fe"/>
</dbReference>
<protein>
    <submittedName>
        <fullName evidence="5">Iron-containing alcohol dehydrogenase</fullName>
    </submittedName>
</protein>
<dbReference type="InterPro" id="IPR056798">
    <property type="entry name" value="ADH_Fe_C"/>
</dbReference>
<dbReference type="SUPFAM" id="SSF56796">
    <property type="entry name" value="Dehydroquinate synthase-like"/>
    <property type="match status" value="1"/>
</dbReference>
<comment type="caution">
    <text evidence="5">The sequence shown here is derived from an EMBL/GenBank/DDBJ whole genome shotgun (WGS) entry which is preliminary data.</text>
</comment>
<dbReference type="PANTHER" id="PTHR11496">
    <property type="entry name" value="ALCOHOL DEHYDROGENASE"/>
    <property type="match status" value="1"/>
</dbReference>
<evidence type="ECO:0000256" key="1">
    <source>
        <dbReference type="ARBA" id="ARBA00007358"/>
    </source>
</evidence>
<dbReference type="RefSeq" id="WP_119437131.1">
    <property type="nucleotide sequence ID" value="NZ_QWGR01000003.1"/>
</dbReference>
<reference evidence="5" key="1">
    <citation type="submission" date="2018-08" db="EMBL/GenBank/DDBJ databases">
        <title>Pallidiluteibacterium maritimus gen. nov., sp. nov., isolated from coastal sediment.</title>
        <authorList>
            <person name="Zhou L.Y."/>
        </authorList>
    </citation>
    <scope>NUCLEOTIDE SEQUENCE [LARGE SCALE GENOMIC DNA]</scope>
    <source>
        <strain evidence="5">XSD2</strain>
    </source>
</reference>
<accession>A0A399T312</accession>
<gene>
    <name evidence="5" type="ORF">D1614_06750</name>
</gene>
<feature type="domain" description="Fe-containing alcohol dehydrogenase-like C-terminal" evidence="4">
    <location>
        <begin position="187"/>
        <end position="381"/>
    </location>
</feature>
<evidence type="ECO:0000313" key="6">
    <source>
        <dbReference type="Proteomes" id="UP000265926"/>
    </source>
</evidence>
<evidence type="ECO:0000259" key="3">
    <source>
        <dbReference type="Pfam" id="PF00465"/>
    </source>
</evidence>
<evidence type="ECO:0000256" key="2">
    <source>
        <dbReference type="ARBA" id="ARBA00023002"/>
    </source>
</evidence>
<evidence type="ECO:0000313" key="5">
    <source>
        <dbReference type="EMBL" id="RIJ49245.1"/>
    </source>
</evidence>
<dbReference type="PANTHER" id="PTHR11496:SF102">
    <property type="entry name" value="ALCOHOL DEHYDROGENASE 4"/>
    <property type="match status" value="1"/>
</dbReference>
<keyword evidence="2" id="KW-0560">Oxidoreductase</keyword>
<comment type="similarity">
    <text evidence="1">Belongs to the iron-containing alcohol dehydrogenase family.</text>
</comment>
<dbReference type="OrthoDB" id="9801156at2"/>
<dbReference type="Gene3D" id="3.40.50.1970">
    <property type="match status" value="1"/>
</dbReference>
<dbReference type="FunFam" id="3.40.50.1970:FF:000003">
    <property type="entry name" value="Alcohol dehydrogenase, iron-containing"/>
    <property type="match status" value="1"/>
</dbReference>
<organism evidence="5 6">
    <name type="scientific">Maribellus luteus</name>
    <dbReference type="NCBI Taxonomy" id="2305463"/>
    <lineage>
        <taxon>Bacteria</taxon>
        <taxon>Pseudomonadati</taxon>
        <taxon>Bacteroidota</taxon>
        <taxon>Bacteroidia</taxon>
        <taxon>Marinilabiliales</taxon>
        <taxon>Prolixibacteraceae</taxon>
        <taxon>Maribellus</taxon>
    </lineage>
</organism>
<dbReference type="CDD" id="cd08183">
    <property type="entry name" value="Fe-ADH-like"/>
    <property type="match status" value="1"/>
</dbReference>
<dbReference type="Gene3D" id="1.20.1090.10">
    <property type="entry name" value="Dehydroquinate synthase-like - alpha domain"/>
    <property type="match status" value="1"/>
</dbReference>
<name>A0A399T312_9BACT</name>
<evidence type="ECO:0000259" key="4">
    <source>
        <dbReference type="Pfam" id="PF25137"/>
    </source>
</evidence>